<keyword evidence="2" id="KW-1185">Reference proteome</keyword>
<proteinExistence type="predicted"/>
<sequence length="122" mass="13969">MPADLAPSQIRERAVDERAIRLVVNLDIPGVQIGDVPVPVSIKQAAPQQQYQNYTNHDQHYWRKKTCDRYEDRDADEYRFPDTMNSRSLDRLPINSRDRASARFLNGLGSSRCACHLNLLTG</sequence>
<dbReference type="AlphaFoldDB" id="A0A7I7SSM1"/>
<evidence type="ECO:0000313" key="2">
    <source>
        <dbReference type="Proteomes" id="UP000466445"/>
    </source>
</evidence>
<dbReference type="KEGG" id="msar:MSAR_29540"/>
<name>A0A7I7SSM1_9MYCO</name>
<evidence type="ECO:0000313" key="1">
    <source>
        <dbReference type="EMBL" id="BBY59818.1"/>
    </source>
</evidence>
<reference evidence="1 2" key="1">
    <citation type="journal article" date="2019" name="Emerg. Microbes Infect.">
        <title>Comprehensive subspecies identification of 175 nontuberculous mycobacteria species based on 7547 genomic profiles.</title>
        <authorList>
            <person name="Matsumoto Y."/>
            <person name="Kinjo T."/>
            <person name="Motooka D."/>
            <person name="Nabeya D."/>
            <person name="Jung N."/>
            <person name="Uechi K."/>
            <person name="Horii T."/>
            <person name="Iida T."/>
            <person name="Fujita J."/>
            <person name="Nakamura S."/>
        </authorList>
    </citation>
    <scope>NUCLEOTIDE SEQUENCE [LARGE SCALE GENOMIC DNA]</scope>
    <source>
        <strain evidence="1 2">JCM 30395</strain>
    </source>
</reference>
<gene>
    <name evidence="1" type="ORF">MSAR_29540</name>
</gene>
<protein>
    <submittedName>
        <fullName evidence="1">Uncharacterized protein</fullName>
    </submittedName>
</protein>
<organism evidence="1 2">
    <name type="scientific">Mycolicibacterium sarraceniae</name>
    <dbReference type="NCBI Taxonomy" id="1534348"/>
    <lineage>
        <taxon>Bacteria</taxon>
        <taxon>Bacillati</taxon>
        <taxon>Actinomycetota</taxon>
        <taxon>Actinomycetes</taxon>
        <taxon>Mycobacteriales</taxon>
        <taxon>Mycobacteriaceae</taxon>
        <taxon>Mycolicibacterium</taxon>
    </lineage>
</organism>
<dbReference type="EMBL" id="AP022595">
    <property type="protein sequence ID" value="BBY59818.1"/>
    <property type="molecule type" value="Genomic_DNA"/>
</dbReference>
<dbReference type="Proteomes" id="UP000466445">
    <property type="component" value="Chromosome"/>
</dbReference>
<accession>A0A7I7SSM1</accession>